<organism evidence="1 2">
    <name type="scientific">Neobacillus ginsengisoli</name>
    <dbReference type="NCBI Taxonomy" id="904295"/>
    <lineage>
        <taxon>Bacteria</taxon>
        <taxon>Bacillati</taxon>
        <taxon>Bacillota</taxon>
        <taxon>Bacilli</taxon>
        <taxon>Bacillales</taxon>
        <taxon>Bacillaceae</taxon>
        <taxon>Neobacillus</taxon>
    </lineage>
</organism>
<dbReference type="EMBL" id="JAUSTW010000005">
    <property type="protein sequence ID" value="MDQ0200065.1"/>
    <property type="molecule type" value="Genomic_DNA"/>
</dbReference>
<keyword evidence="2" id="KW-1185">Reference proteome</keyword>
<dbReference type="RefSeq" id="WP_307409560.1">
    <property type="nucleotide sequence ID" value="NZ_JAUSTW010000005.1"/>
</dbReference>
<gene>
    <name evidence="1" type="ORF">J2S10_003248</name>
</gene>
<reference evidence="1 2" key="1">
    <citation type="submission" date="2023-07" db="EMBL/GenBank/DDBJ databases">
        <title>Genomic Encyclopedia of Type Strains, Phase IV (KMG-IV): sequencing the most valuable type-strain genomes for metagenomic binning, comparative biology and taxonomic classification.</title>
        <authorList>
            <person name="Goeker M."/>
        </authorList>
    </citation>
    <scope>NUCLEOTIDE SEQUENCE [LARGE SCALE GENOMIC DNA]</scope>
    <source>
        <strain evidence="1 2">DSM 27594</strain>
    </source>
</reference>
<dbReference type="InterPro" id="IPR022368">
    <property type="entry name" value="Thiazole_bacteriocin_mat_put"/>
</dbReference>
<evidence type="ECO:0000313" key="1">
    <source>
        <dbReference type="EMBL" id="MDQ0200065.1"/>
    </source>
</evidence>
<sequence>MTKLTSSSRLKVKRDTFFLPDQSGGVYFRNNVSSFQMEGATIYQWIEKLMPMFNGEKTLEDLTVGLTPPYRNRVYEIGETLYKNGFVRDIGQDIPHQLTSNVLHHYASQIEFIENFVESGAFRFQQYRQAKVLTIGSGDFIVSTVSSLLESGLPKFHVMVTDTPPTNRQRLNELVDKAKMTDPEVEVEVVSFQKEEGRSFWREALKPYDWVLYVSQDGNIKELRDLNLVCKEEGKAFIPAICLDQVGLAGPLVHPESDGCWESAWRRLHQTEVTMNKQPQTFSPIAGSLLANVTVFEFFKKVTGVAGTNQGNQIYLLDLETLEGDWLSFLTHPLVTTKMETPRQVEDLDARLKQETERNDPKSYLLDYFSRLTSEETGIFHIWEERNLSQLPLAQCYVQAVNPLSEGPAELLTEIICGGLTHEEAKREAGLTGIEMYVSKMMDSLVKAGSNNELAFFSRSFIGIGAGETIEEAVCRGLQAYLEEELRNRKVDQLKTISHMELGSMEDRHCRFYLNSLTTLNSIPAIGIEEEIHGFPVIRVRSNDRWYTRVGLNTTLALRSALQQALMDAQNQVNFKDRQVVKPSVFLKNNSSKLEIPSCEEITQFELYQSAIQVLHSNNKRLSVYDLSLEPFLKQPELAGVFGVQLREGES</sequence>
<accession>A0ABT9XWV9</accession>
<name>A0ABT9XWV9_9BACI</name>
<dbReference type="Gene3D" id="3.40.50.720">
    <property type="entry name" value="NAD(P)-binding Rossmann-like Domain"/>
    <property type="match status" value="1"/>
</dbReference>
<comment type="caution">
    <text evidence="1">The sequence shown here is derived from an EMBL/GenBank/DDBJ whole genome shotgun (WGS) entry which is preliminary data.</text>
</comment>
<dbReference type="NCBIfam" id="TIGR03693">
    <property type="entry name" value="ocin_ThiF_like"/>
    <property type="match status" value="1"/>
</dbReference>
<evidence type="ECO:0000313" key="2">
    <source>
        <dbReference type="Proteomes" id="UP001224122"/>
    </source>
</evidence>
<protein>
    <submittedName>
        <fullName evidence="1">Thiazole-containing bacteriocin maturation protein</fullName>
    </submittedName>
</protein>
<proteinExistence type="predicted"/>
<dbReference type="Proteomes" id="UP001224122">
    <property type="component" value="Unassembled WGS sequence"/>
</dbReference>